<organism evidence="3 4">
    <name type="scientific">Trichoderma simmonsii</name>
    <dbReference type="NCBI Taxonomy" id="1491479"/>
    <lineage>
        <taxon>Eukaryota</taxon>
        <taxon>Fungi</taxon>
        <taxon>Dikarya</taxon>
        <taxon>Ascomycota</taxon>
        <taxon>Pezizomycotina</taxon>
        <taxon>Sordariomycetes</taxon>
        <taxon>Hypocreomycetidae</taxon>
        <taxon>Hypocreales</taxon>
        <taxon>Hypocreaceae</taxon>
        <taxon>Trichoderma</taxon>
    </lineage>
</organism>
<dbReference type="AlphaFoldDB" id="A0A8G0PK09"/>
<gene>
    <name evidence="3" type="ORF">H0G86_010401</name>
</gene>
<dbReference type="GO" id="GO:0009117">
    <property type="term" value="P:nucleotide metabolic process"/>
    <property type="evidence" value="ECO:0007669"/>
    <property type="project" value="InterPro"/>
</dbReference>
<dbReference type="InterPro" id="IPR019200">
    <property type="entry name" value="ATP_adenylylTrfase_C"/>
</dbReference>
<proteinExistence type="predicted"/>
<accession>A0A8G0PK09</accession>
<dbReference type="Pfam" id="PF09830">
    <property type="entry name" value="ATP_transf"/>
    <property type="match status" value="1"/>
</dbReference>
<evidence type="ECO:0000313" key="3">
    <source>
        <dbReference type="EMBL" id="QYT03443.1"/>
    </source>
</evidence>
<protein>
    <submittedName>
        <fullName evidence="3">ATP_transf domain-containing protein</fullName>
    </submittedName>
</protein>
<dbReference type="InterPro" id="IPR009163">
    <property type="entry name" value="Ap4A_phos1/2"/>
</dbReference>
<dbReference type="InterPro" id="IPR036265">
    <property type="entry name" value="HIT-like_sf"/>
</dbReference>
<keyword evidence="4" id="KW-1185">Reference proteome</keyword>
<dbReference type="InterPro" id="IPR045759">
    <property type="entry name" value="Ap4A_phos1/2_N"/>
</dbReference>
<dbReference type="PANTHER" id="PTHR38420:SF1">
    <property type="entry name" value="PUTATIVE (AFU_ORTHOLOGUE AFUA_5G14690)-RELATED"/>
    <property type="match status" value="1"/>
</dbReference>
<sequence length="319" mass="35657">MTAGERLPPVNGSLVLSRFDSLLKAGFVHYDEHQKIIEHTDGDLKLFFVVKFHFILTKALAQKPTLSTPPEQILAQGQNKSPLSLMQQRPGSDINSNGYEIDDGSKSHFLIANKFCFSRPHLMMLTCDGYRRQHEPLDRSDLEAAWTTLAALNNPATDYVVFYNCGRDGGCSRLHKHMQLMPLPADGFATAFLDSHVAKEPRVPFEWFYYRFEDGAMTSATIASIYAQLLRQATKAWENCAGNTLADGEACPHNVAFTSRWMVVIPRRRAAINKEAGVNSLGMLGVIAVATEREIENWVRLGLTKSLRELGVTREKSIA</sequence>
<evidence type="ECO:0000259" key="2">
    <source>
        <dbReference type="Pfam" id="PF19327"/>
    </source>
</evidence>
<dbReference type="PANTHER" id="PTHR38420">
    <property type="entry name" value="AP-4-A PHOSPHORYLASE II"/>
    <property type="match status" value="1"/>
</dbReference>
<dbReference type="GO" id="GO:0005524">
    <property type="term" value="F:ATP binding"/>
    <property type="evidence" value="ECO:0007669"/>
    <property type="project" value="InterPro"/>
</dbReference>
<evidence type="ECO:0000313" key="4">
    <source>
        <dbReference type="Proteomes" id="UP000826661"/>
    </source>
</evidence>
<dbReference type="EMBL" id="CP075868">
    <property type="protein sequence ID" value="QYT03443.1"/>
    <property type="molecule type" value="Genomic_DNA"/>
</dbReference>
<dbReference type="Proteomes" id="UP000826661">
    <property type="component" value="Chromosome V"/>
</dbReference>
<dbReference type="InterPro" id="IPR043171">
    <property type="entry name" value="Ap4A_phos1/2-like"/>
</dbReference>
<name>A0A8G0PK09_9HYPO</name>
<dbReference type="Pfam" id="PF19327">
    <property type="entry name" value="Ap4A_phos_N"/>
    <property type="match status" value="1"/>
</dbReference>
<feature type="domain" description="ATP adenylyltransferase C-terminal" evidence="1">
    <location>
        <begin position="201"/>
        <end position="312"/>
    </location>
</feature>
<dbReference type="Gene3D" id="3.30.428.70">
    <property type="match status" value="1"/>
</dbReference>
<dbReference type="SUPFAM" id="SSF54197">
    <property type="entry name" value="HIT-like"/>
    <property type="match status" value="1"/>
</dbReference>
<dbReference type="GO" id="GO:0003877">
    <property type="term" value="F:ATP:ADP adenylyltransferase activity"/>
    <property type="evidence" value="ECO:0007669"/>
    <property type="project" value="InterPro"/>
</dbReference>
<feature type="domain" description="Ap4A phosphorylase 1/2 N-terminal" evidence="2">
    <location>
        <begin position="102"/>
        <end position="185"/>
    </location>
</feature>
<reference evidence="3 4" key="1">
    <citation type="journal article" date="2021" name="BMC Genomics">
        <title>Telomere-to-telomere genome assembly of asparaginase-producing Trichoderma simmonsii.</title>
        <authorList>
            <person name="Chung D."/>
            <person name="Kwon Y.M."/>
            <person name="Yang Y."/>
        </authorList>
    </citation>
    <scope>NUCLEOTIDE SEQUENCE [LARGE SCALE GENOMIC DNA]</scope>
    <source>
        <strain evidence="3 4">GH-Sj1</strain>
    </source>
</reference>
<evidence type="ECO:0000259" key="1">
    <source>
        <dbReference type="Pfam" id="PF09830"/>
    </source>
</evidence>